<protein>
    <recommendedName>
        <fullName evidence="3">DUF306 domain-containing protein</fullName>
    </recommendedName>
</protein>
<proteinExistence type="predicted"/>
<gene>
    <name evidence="1" type="ORF">GCM10022380_04200</name>
</gene>
<sequence length="48" mass="5233">MGARPFDQAQPFTCDKYLARFLPPGARLRVVQADGTVATYTGKDEGSE</sequence>
<reference evidence="2" key="1">
    <citation type="journal article" date="2019" name="Int. J. Syst. Evol. Microbiol.">
        <title>The Global Catalogue of Microorganisms (GCM) 10K type strain sequencing project: providing services to taxonomists for standard genome sequencing and annotation.</title>
        <authorList>
            <consortium name="The Broad Institute Genomics Platform"/>
            <consortium name="The Broad Institute Genome Sequencing Center for Infectious Disease"/>
            <person name="Wu L."/>
            <person name="Ma J."/>
        </authorList>
    </citation>
    <scope>NUCLEOTIDE SEQUENCE [LARGE SCALE GENOMIC DNA]</scope>
    <source>
        <strain evidence="2">JCM 17017</strain>
    </source>
</reference>
<keyword evidence="2" id="KW-1185">Reference proteome</keyword>
<evidence type="ECO:0008006" key="3">
    <source>
        <dbReference type="Google" id="ProtNLM"/>
    </source>
</evidence>
<evidence type="ECO:0000313" key="1">
    <source>
        <dbReference type="EMBL" id="GAA3790927.1"/>
    </source>
</evidence>
<comment type="caution">
    <text evidence="1">The sequence shown here is derived from an EMBL/GenBank/DDBJ whole genome shotgun (WGS) entry which is preliminary data.</text>
</comment>
<accession>A0ABP7HCF3</accession>
<dbReference type="EMBL" id="BAABCM010000001">
    <property type="protein sequence ID" value="GAA3790927.1"/>
    <property type="molecule type" value="Genomic_DNA"/>
</dbReference>
<evidence type="ECO:0000313" key="2">
    <source>
        <dbReference type="Proteomes" id="UP001501624"/>
    </source>
</evidence>
<dbReference type="Proteomes" id="UP001501624">
    <property type="component" value="Unassembled WGS sequence"/>
</dbReference>
<name>A0ABP7HCF3_9PSEU</name>
<organism evidence="1 2">
    <name type="scientific">Amycolatopsis tucumanensis</name>
    <dbReference type="NCBI Taxonomy" id="401106"/>
    <lineage>
        <taxon>Bacteria</taxon>
        <taxon>Bacillati</taxon>
        <taxon>Actinomycetota</taxon>
        <taxon>Actinomycetes</taxon>
        <taxon>Pseudonocardiales</taxon>
        <taxon>Pseudonocardiaceae</taxon>
        <taxon>Amycolatopsis</taxon>
    </lineage>
</organism>